<evidence type="ECO:0000256" key="1">
    <source>
        <dbReference type="SAM" id="MobiDB-lite"/>
    </source>
</evidence>
<feature type="compositionally biased region" description="Basic and acidic residues" evidence="1">
    <location>
        <begin position="513"/>
        <end position="533"/>
    </location>
</feature>
<evidence type="ECO:0000313" key="4">
    <source>
        <dbReference type="Proteomes" id="UP000024635"/>
    </source>
</evidence>
<feature type="transmembrane region" description="Helical" evidence="2">
    <location>
        <begin position="687"/>
        <end position="711"/>
    </location>
</feature>
<feature type="region of interest" description="Disordered" evidence="1">
    <location>
        <begin position="584"/>
        <end position="607"/>
    </location>
</feature>
<accession>A0A016TFB5</accession>
<feature type="compositionally biased region" description="Low complexity" evidence="1">
    <location>
        <begin position="368"/>
        <end position="399"/>
    </location>
</feature>
<reference evidence="4" key="1">
    <citation type="journal article" date="2015" name="Nat. Genet.">
        <title>The genome and transcriptome of the zoonotic hookworm Ancylostoma ceylanicum identify infection-specific gene families.</title>
        <authorList>
            <person name="Schwarz E.M."/>
            <person name="Hu Y."/>
            <person name="Antoshechkin I."/>
            <person name="Miller M.M."/>
            <person name="Sternberg P.W."/>
            <person name="Aroian R.V."/>
        </authorList>
    </citation>
    <scope>NUCLEOTIDE SEQUENCE</scope>
    <source>
        <strain evidence="4">HY135</strain>
    </source>
</reference>
<sequence>MALCDTCSHTATTPLVDQSTSDCRASARNVAIAGGNMWAILFVTSVLADSVLAENLCEDRCGRIYQRSLARFGFDDEKLRNLLDKQRPLGTVKDICWRVHDHLDCMHHCGDSPEHEKFAKYVRSKCRFALRGLENALSCVSRYHSFMEVRCSTFLKEAERLKSLADPSYTPSQEICRYLHLNTLCLENTVTMYCASAKKIFRRLNFRDYFPNFILPSNDTLFDDLDLDACQMFDFVKKNVKMTEKQIDEELTTVINDFEKDAEVKRLPLTTVSTSTDRMEFTTLLKELLDESNDVNVSSTVGSVLKTTAKVPTTWAAPVLKNSLTSIVFPPSTITRKSLPVTTRRAPLAATSTRPAPTTRLYPSRIITTPKKATTTTSSTTTTTSTSTTTTMLAPNTTTELKDEKNYEEDEYEDEENSEDYDDGKSENVSVEVVQIQSSVTTAARTNVTEAPQFSTRSRLFSDDSWEQPPPNFGYSSMRFTRPFRNGGVTPLNIDTSTLFGMDDDIKDEEDEQHQTDEKKQEPVLQERRKEAAKNVSTAQDEKDVKTTEATAPLPELGRIIVTTSTPRRISSTTSTTTRIFTATSTTETEASSENPESYTHSPDAMTPVTPLLHGDVIVRRIHEWDDAAHSREIDAPAVKEPINDDELLDHYTASEPIKSTETSPEIGNTTVLPRSNIDWSDRETLILIYSLLFAIAIFSLMCALICFIWCRKKRRSHDFKTTY</sequence>
<feature type="compositionally biased region" description="Acidic residues" evidence="1">
    <location>
        <begin position="406"/>
        <end position="422"/>
    </location>
</feature>
<name>A0A016TFB5_9BILA</name>
<gene>
    <name evidence="3" type="primary">Acey_s0105.g3661</name>
    <name evidence="3" type="synonym">Acey-ZC581.3</name>
    <name evidence="3" type="ORF">Y032_0105g3661</name>
</gene>
<keyword evidence="2" id="KW-1133">Transmembrane helix</keyword>
<evidence type="ECO:0000256" key="2">
    <source>
        <dbReference type="SAM" id="Phobius"/>
    </source>
</evidence>
<feature type="region of interest" description="Disordered" evidence="1">
    <location>
        <begin position="509"/>
        <end position="548"/>
    </location>
</feature>
<keyword evidence="2" id="KW-0812">Transmembrane</keyword>
<keyword evidence="2" id="KW-0472">Membrane</keyword>
<feature type="region of interest" description="Disordered" evidence="1">
    <location>
        <begin position="368"/>
        <end position="426"/>
    </location>
</feature>
<proteinExistence type="predicted"/>
<protein>
    <submittedName>
        <fullName evidence="3">Uncharacterized protein</fullName>
    </submittedName>
</protein>
<evidence type="ECO:0000313" key="3">
    <source>
        <dbReference type="EMBL" id="EYC01629.1"/>
    </source>
</evidence>
<dbReference type="EMBL" id="JARK01001441">
    <property type="protein sequence ID" value="EYC01629.1"/>
    <property type="molecule type" value="Genomic_DNA"/>
</dbReference>
<dbReference type="Proteomes" id="UP000024635">
    <property type="component" value="Unassembled WGS sequence"/>
</dbReference>
<keyword evidence="4" id="KW-1185">Reference proteome</keyword>
<organism evidence="3 4">
    <name type="scientific">Ancylostoma ceylanicum</name>
    <dbReference type="NCBI Taxonomy" id="53326"/>
    <lineage>
        <taxon>Eukaryota</taxon>
        <taxon>Metazoa</taxon>
        <taxon>Ecdysozoa</taxon>
        <taxon>Nematoda</taxon>
        <taxon>Chromadorea</taxon>
        <taxon>Rhabditida</taxon>
        <taxon>Rhabditina</taxon>
        <taxon>Rhabditomorpha</taxon>
        <taxon>Strongyloidea</taxon>
        <taxon>Ancylostomatidae</taxon>
        <taxon>Ancylostomatinae</taxon>
        <taxon>Ancylostoma</taxon>
    </lineage>
</organism>
<dbReference type="OrthoDB" id="5875488at2759"/>
<comment type="caution">
    <text evidence="3">The sequence shown here is derived from an EMBL/GenBank/DDBJ whole genome shotgun (WGS) entry which is preliminary data.</text>
</comment>
<dbReference type="AlphaFoldDB" id="A0A016TFB5"/>
<feature type="compositionally biased region" description="Low complexity" evidence="1">
    <location>
        <begin position="584"/>
        <end position="598"/>
    </location>
</feature>